<dbReference type="AlphaFoldDB" id="A0A7W4TJ34"/>
<protein>
    <submittedName>
        <fullName evidence="1">Uncharacterized protein</fullName>
    </submittedName>
</protein>
<dbReference type="RefSeq" id="WP_183389944.1">
    <property type="nucleotide sequence ID" value="NZ_JACHVY010000001.1"/>
</dbReference>
<comment type="caution">
    <text evidence="1">The sequence shown here is derived from an EMBL/GenBank/DDBJ whole genome shotgun (WGS) entry which is preliminary data.</text>
</comment>
<proteinExistence type="predicted"/>
<accession>A0A7W4TJ34</accession>
<reference evidence="1 2" key="1">
    <citation type="submission" date="2020-08" db="EMBL/GenBank/DDBJ databases">
        <title>The Agave Microbiome: Exploring the role of microbial communities in plant adaptations to desert environments.</title>
        <authorList>
            <person name="Partida-Martinez L.P."/>
        </authorList>
    </citation>
    <scope>NUCLEOTIDE SEQUENCE [LARGE SCALE GENOMIC DNA]</scope>
    <source>
        <strain evidence="1 2">AS2.23</strain>
    </source>
</reference>
<reference evidence="1 2" key="2">
    <citation type="submission" date="2020-08" db="EMBL/GenBank/DDBJ databases">
        <authorList>
            <person name="Partida-Martinez L."/>
            <person name="Huntemann M."/>
            <person name="Clum A."/>
            <person name="Wang J."/>
            <person name="Palaniappan K."/>
            <person name="Ritter S."/>
            <person name="Chen I.-M."/>
            <person name="Stamatis D."/>
            <person name="Reddy T."/>
            <person name="O'Malley R."/>
            <person name="Daum C."/>
            <person name="Shapiro N."/>
            <person name="Ivanova N."/>
            <person name="Kyrpides N."/>
            <person name="Woyke T."/>
        </authorList>
    </citation>
    <scope>NUCLEOTIDE SEQUENCE [LARGE SCALE GENOMIC DNA]</scope>
    <source>
        <strain evidence="1 2">AS2.23</strain>
    </source>
</reference>
<evidence type="ECO:0000313" key="2">
    <source>
        <dbReference type="Proteomes" id="UP000533269"/>
    </source>
</evidence>
<gene>
    <name evidence="1" type="ORF">FHR75_000034</name>
</gene>
<dbReference type="EMBL" id="JACHVY010000001">
    <property type="protein sequence ID" value="MBB2899246.1"/>
    <property type="molecule type" value="Genomic_DNA"/>
</dbReference>
<organism evidence="1 2">
    <name type="scientific">Kineococcus radiotolerans</name>
    <dbReference type="NCBI Taxonomy" id="131568"/>
    <lineage>
        <taxon>Bacteria</taxon>
        <taxon>Bacillati</taxon>
        <taxon>Actinomycetota</taxon>
        <taxon>Actinomycetes</taxon>
        <taxon>Kineosporiales</taxon>
        <taxon>Kineosporiaceae</taxon>
        <taxon>Kineococcus</taxon>
    </lineage>
</organism>
<name>A0A7W4TJ34_KINRA</name>
<sequence>MRQPVSQDDLTAGTEQCRRALQTDRERLDGVGLHGVGDAVVSQACGDVSRERHVSAAEGRVTKSVTEFRS</sequence>
<dbReference type="Proteomes" id="UP000533269">
    <property type="component" value="Unassembled WGS sequence"/>
</dbReference>
<evidence type="ECO:0000313" key="1">
    <source>
        <dbReference type="EMBL" id="MBB2899246.1"/>
    </source>
</evidence>